<comment type="caution">
    <text evidence="4">The sequence shown here is derived from an EMBL/GenBank/DDBJ whole genome shotgun (WGS) entry which is preliminary data.</text>
</comment>
<dbReference type="GO" id="GO:0006310">
    <property type="term" value="P:DNA recombination"/>
    <property type="evidence" value="ECO:0007669"/>
    <property type="project" value="UniProtKB-KW"/>
</dbReference>
<dbReference type="GO" id="GO:0003677">
    <property type="term" value="F:DNA binding"/>
    <property type="evidence" value="ECO:0007669"/>
    <property type="project" value="InterPro"/>
</dbReference>
<organism evidence="4 5">
    <name type="scientific">Dyella psychrodurans</name>
    <dbReference type="NCBI Taxonomy" id="1927960"/>
    <lineage>
        <taxon>Bacteria</taxon>
        <taxon>Pseudomonadati</taxon>
        <taxon>Pseudomonadota</taxon>
        <taxon>Gammaproteobacteria</taxon>
        <taxon>Lysobacterales</taxon>
        <taxon>Rhodanobacteraceae</taxon>
        <taxon>Dyella</taxon>
    </lineage>
</organism>
<proteinExistence type="predicted"/>
<dbReference type="PANTHER" id="PTHR30349:SF88">
    <property type="entry name" value="BLL1584 PROTEIN"/>
    <property type="match status" value="1"/>
</dbReference>
<keyword evidence="1" id="KW-0229">DNA integration</keyword>
<reference evidence="4 5" key="1">
    <citation type="submission" date="2018-07" db="EMBL/GenBank/DDBJ databases">
        <title>Dyella monticola sp. nov. and Dyella psychrodurans sp. nov. isolated from monsoon evergreen broad-leaved forest soil of Dinghu Mountain, China.</title>
        <authorList>
            <person name="Gao Z."/>
            <person name="Qiu L."/>
        </authorList>
    </citation>
    <scope>NUCLEOTIDE SEQUENCE [LARGE SCALE GENOMIC DNA]</scope>
    <source>
        <strain evidence="4 5">4MSK11</strain>
    </source>
</reference>
<dbReference type="PROSITE" id="PS51898">
    <property type="entry name" value="TYR_RECOMBINASE"/>
    <property type="match status" value="1"/>
</dbReference>
<accession>A0A370WY19</accession>
<dbReference type="Proteomes" id="UP000255334">
    <property type="component" value="Unassembled WGS sequence"/>
</dbReference>
<dbReference type="RefSeq" id="WP_115479540.1">
    <property type="nucleotide sequence ID" value="NZ_QRBF01000008.1"/>
</dbReference>
<dbReference type="OrthoDB" id="102994at2"/>
<dbReference type="InterPro" id="IPR013762">
    <property type="entry name" value="Integrase-like_cat_sf"/>
</dbReference>
<dbReference type="SUPFAM" id="SSF56349">
    <property type="entry name" value="DNA breaking-rejoining enzymes"/>
    <property type="match status" value="1"/>
</dbReference>
<dbReference type="InterPro" id="IPR002104">
    <property type="entry name" value="Integrase_catalytic"/>
</dbReference>
<dbReference type="AlphaFoldDB" id="A0A370WY19"/>
<protein>
    <submittedName>
        <fullName evidence="4">Integrase</fullName>
    </submittedName>
</protein>
<evidence type="ECO:0000313" key="4">
    <source>
        <dbReference type="EMBL" id="RDS81012.1"/>
    </source>
</evidence>
<dbReference type="InterPro" id="IPR050090">
    <property type="entry name" value="Tyrosine_recombinase_XerCD"/>
</dbReference>
<keyword evidence="5" id="KW-1185">Reference proteome</keyword>
<keyword evidence="2" id="KW-0233">DNA recombination</keyword>
<name>A0A370WY19_9GAMM</name>
<dbReference type="InterPro" id="IPR011010">
    <property type="entry name" value="DNA_brk_join_enz"/>
</dbReference>
<feature type="domain" description="Tyr recombinase" evidence="3">
    <location>
        <begin position="206"/>
        <end position="377"/>
    </location>
</feature>
<evidence type="ECO:0000313" key="5">
    <source>
        <dbReference type="Proteomes" id="UP000255334"/>
    </source>
</evidence>
<dbReference type="EMBL" id="QRBF01000008">
    <property type="protein sequence ID" value="RDS81012.1"/>
    <property type="molecule type" value="Genomic_DNA"/>
</dbReference>
<gene>
    <name evidence="4" type="ORF">DWU99_18340</name>
</gene>
<evidence type="ECO:0000256" key="2">
    <source>
        <dbReference type="ARBA" id="ARBA00023172"/>
    </source>
</evidence>
<evidence type="ECO:0000256" key="1">
    <source>
        <dbReference type="ARBA" id="ARBA00022908"/>
    </source>
</evidence>
<sequence length="381" mass="42834">MSLDTVKARENLSYRREPYWQKLAQGQFLGFRPSKRGKGGNWIARYYDPNTQKKELRTLGDFGHLLASERFSAASKEAREWFAHLSGGGVADSLTVGDACDRYADGRPEAHQRFTRYVYSDPIANIRLDKLASRNLADWRKRLERTAVMVSQSEGSNSITRPRSVASVNRDMVPLRAALNKARDDGYVLTDMAWRLALKPAKVTSRRNLYLDKSQRLRLLEALPPDVSAFYRGLCLLPVRPGVLAALQVKDFNKRTGELVVEHDKVGGGRRLMLPDETAAFFKAQTIGKLPSAYLFTRMDGRPWNKEAWKGPIKKAAEKVNLPKDTVVYTLRHSTITDLVTDGLDLLTVAQIAGTSVVMIEKHYGHLKQEHAKLALAKLGL</sequence>
<evidence type="ECO:0000259" key="3">
    <source>
        <dbReference type="PROSITE" id="PS51898"/>
    </source>
</evidence>
<dbReference type="Gene3D" id="1.10.443.10">
    <property type="entry name" value="Intergrase catalytic core"/>
    <property type="match status" value="1"/>
</dbReference>
<dbReference type="PANTHER" id="PTHR30349">
    <property type="entry name" value="PHAGE INTEGRASE-RELATED"/>
    <property type="match status" value="1"/>
</dbReference>
<dbReference type="Pfam" id="PF00589">
    <property type="entry name" value="Phage_integrase"/>
    <property type="match status" value="1"/>
</dbReference>
<dbReference type="GO" id="GO:0015074">
    <property type="term" value="P:DNA integration"/>
    <property type="evidence" value="ECO:0007669"/>
    <property type="project" value="UniProtKB-KW"/>
</dbReference>